<keyword evidence="4 6" id="KW-1133">Transmembrane helix</keyword>
<comment type="subcellular location">
    <subcellularLocation>
        <location evidence="1">Cell membrane</location>
        <topology evidence="1">Multi-pass membrane protein</topology>
    </subcellularLocation>
</comment>
<evidence type="ECO:0000256" key="3">
    <source>
        <dbReference type="ARBA" id="ARBA00022692"/>
    </source>
</evidence>
<keyword evidence="2" id="KW-1003">Cell membrane</keyword>
<dbReference type="Proteomes" id="UP000250134">
    <property type="component" value="Chromosome"/>
</dbReference>
<sequence length="283" mass="31461">MKRAELILLLVTVFWGLTFPVMKISISYMPPLLFLAYRFGIASALMLLIFRSKAVKKETVFEGFILGITLFSGHAFQIIGLKYTTPSNSAFITSLYVVFTPFIAYFLLRDKIKKKDVVSLLIAIAGLYLISGAGKDLNHGDILTVFCAISFAFQIVLVHKFQGSDYISLSFWQIVWNFLFSLVSSSLIEKPILPTTPASWLGIIYTSLFATVVAFTAQIKYQGETTAYRAALIYSTEPLFGTLGTVIIMRTIPSVRELIGAGLIMMAVWMAIKEDDVEAPLSL</sequence>
<evidence type="ECO:0000313" key="9">
    <source>
        <dbReference type="Proteomes" id="UP000250134"/>
    </source>
</evidence>
<dbReference type="RefSeq" id="WP_088885665.1">
    <property type="nucleotide sequence ID" value="NZ_CP014855.1"/>
</dbReference>
<dbReference type="SUPFAM" id="SSF103481">
    <property type="entry name" value="Multidrug resistance efflux transporter EmrE"/>
    <property type="match status" value="2"/>
</dbReference>
<feature type="transmembrane region" description="Helical" evidence="6">
    <location>
        <begin position="117"/>
        <end position="134"/>
    </location>
</feature>
<feature type="transmembrane region" description="Helical" evidence="6">
    <location>
        <begin position="7"/>
        <end position="26"/>
    </location>
</feature>
<evidence type="ECO:0000256" key="5">
    <source>
        <dbReference type="ARBA" id="ARBA00023136"/>
    </source>
</evidence>
<dbReference type="KEGG" id="tgg:A3K92_07455"/>
<dbReference type="Pfam" id="PF00892">
    <property type="entry name" value="EamA"/>
    <property type="match status" value="2"/>
</dbReference>
<feature type="transmembrane region" description="Helical" evidence="6">
    <location>
        <begin position="170"/>
        <end position="188"/>
    </location>
</feature>
<dbReference type="InterPro" id="IPR037185">
    <property type="entry name" value="EmrE-like"/>
</dbReference>
<feature type="transmembrane region" description="Helical" evidence="6">
    <location>
        <begin position="231"/>
        <end position="249"/>
    </location>
</feature>
<evidence type="ECO:0000256" key="4">
    <source>
        <dbReference type="ARBA" id="ARBA00022989"/>
    </source>
</evidence>
<feature type="transmembrane region" description="Helical" evidence="6">
    <location>
        <begin position="140"/>
        <end position="158"/>
    </location>
</feature>
<dbReference type="GO" id="GO:0005886">
    <property type="term" value="C:plasma membrane"/>
    <property type="evidence" value="ECO:0007669"/>
    <property type="project" value="UniProtKB-SubCell"/>
</dbReference>
<organism evidence="8 9">
    <name type="scientific">Thermococcus gorgonarius</name>
    <dbReference type="NCBI Taxonomy" id="71997"/>
    <lineage>
        <taxon>Archaea</taxon>
        <taxon>Methanobacteriati</taxon>
        <taxon>Methanobacteriota</taxon>
        <taxon>Thermococci</taxon>
        <taxon>Thermococcales</taxon>
        <taxon>Thermococcaceae</taxon>
        <taxon>Thermococcus</taxon>
    </lineage>
</organism>
<proteinExistence type="predicted"/>
<evidence type="ECO:0000313" key="8">
    <source>
        <dbReference type="EMBL" id="ASJ01329.1"/>
    </source>
</evidence>
<dbReference type="InterPro" id="IPR051258">
    <property type="entry name" value="Diverse_Substrate_Transporter"/>
</dbReference>
<accession>A0A2Z2M7Q1</accession>
<feature type="transmembrane region" description="Helical" evidence="6">
    <location>
        <begin position="89"/>
        <end position="108"/>
    </location>
</feature>
<feature type="transmembrane region" description="Helical" evidence="6">
    <location>
        <begin position="63"/>
        <end position="83"/>
    </location>
</feature>
<dbReference type="EMBL" id="CP014855">
    <property type="protein sequence ID" value="ASJ01329.1"/>
    <property type="molecule type" value="Genomic_DNA"/>
</dbReference>
<dbReference type="PANTHER" id="PTHR42920:SF5">
    <property type="entry name" value="EAMA DOMAIN-CONTAINING PROTEIN"/>
    <property type="match status" value="1"/>
</dbReference>
<keyword evidence="5 6" id="KW-0472">Membrane</keyword>
<dbReference type="OrthoDB" id="17861at2157"/>
<evidence type="ECO:0000256" key="1">
    <source>
        <dbReference type="ARBA" id="ARBA00004651"/>
    </source>
</evidence>
<evidence type="ECO:0000256" key="6">
    <source>
        <dbReference type="SAM" id="Phobius"/>
    </source>
</evidence>
<name>A0A2Z2M7Q1_THEGO</name>
<feature type="domain" description="EamA" evidence="7">
    <location>
        <begin position="4"/>
        <end position="131"/>
    </location>
</feature>
<reference evidence="8 9" key="1">
    <citation type="submission" date="2016-03" db="EMBL/GenBank/DDBJ databases">
        <title>Complete genome sequence of Thermococcus gorgonarius.</title>
        <authorList>
            <person name="Oger P.M."/>
        </authorList>
    </citation>
    <scope>NUCLEOTIDE SEQUENCE [LARGE SCALE GENOMIC DNA]</scope>
    <source>
        <strain evidence="8 9">W-12</strain>
    </source>
</reference>
<dbReference type="PANTHER" id="PTHR42920">
    <property type="entry name" value="OS03G0707200 PROTEIN-RELATED"/>
    <property type="match status" value="1"/>
</dbReference>
<dbReference type="AlphaFoldDB" id="A0A2Z2M7Q1"/>
<feature type="transmembrane region" description="Helical" evidence="6">
    <location>
        <begin position="200"/>
        <end position="219"/>
    </location>
</feature>
<protein>
    <submittedName>
        <fullName evidence="8">Permease</fullName>
    </submittedName>
</protein>
<feature type="domain" description="EamA" evidence="7">
    <location>
        <begin position="140"/>
        <end position="271"/>
    </location>
</feature>
<dbReference type="GeneID" id="33332379"/>
<gene>
    <name evidence="8" type="ORF">A3K92_07455</name>
</gene>
<keyword evidence="3 6" id="KW-0812">Transmembrane</keyword>
<evidence type="ECO:0000259" key="7">
    <source>
        <dbReference type="Pfam" id="PF00892"/>
    </source>
</evidence>
<evidence type="ECO:0000256" key="2">
    <source>
        <dbReference type="ARBA" id="ARBA00022475"/>
    </source>
</evidence>
<feature type="transmembrane region" description="Helical" evidence="6">
    <location>
        <begin position="32"/>
        <end position="51"/>
    </location>
</feature>
<keyword evidence="9" id="KW-1185">Reference proteome</keyword>
<dbReference type="InterPro" id="IPR000620">
    <property type="entry name" value="EamA_dom"/>
</dbReference>